<evidence type="ECO:0000256" key="6">
    <source>
        <dbReference type="SAM" id="MobiDB-lite"/>
    </source>
</evidence>
<dbReference type="EMBL" id="AJWJ01000151">
    <property type="protein sequence ID" value="KAF2074355.1"/>
    <property type="molecule type" value="Genomic_DNA"/>
</dbReference>
<evidence type="ECO:0000259" key="8">
    <source>
        <dbReference type="Pfam" id="PF26577"/>
    </source>
</evidence>
<dbReference type="InterPro" id="IPR011856">
    <property type="entry name" value="tRNA_endonuc-like_dom_sf"/>
</dbReference>
<dbReference type="GO" id="GO:0000214">
    <property type="term" value="C:tRNA-intron endonuclease complex"/>
    <property type="evidence" value="ECO:0007669"/>
    <property type="project" value="UniProtKB-UniRule"/>
</dbReference>
<comment type="similarity">
    <text evidence="1 4">Belongs to the tRNA-intron endonuclease family.</text>
</comment>
<comment type="function">
    <text evidence="4">Constitutes one of the two catalytic subunit of the tRNA-splicing endonuclease complex, a complex responsible for identification and cleavage of the splice sites in pre-tRNA. It cleaves pre-tRNA at the 5'- and 3'-splice sites to release the intron. The products are an intron and two tRNA half-molecules bearing 2',3'-cyclic phosphate and 5'-OH termini. There are no conserved sequences at the splice sites, but the intron is invariably located at the same site in the gene, placing the splice sites an invariant distance from the constant structural features of the tRNA body.</text>
</comment>
<dbReference type="OrthoDB" id="48041at2759"/>
<feature type="region of interest" description="Disordered" evidence="6">
    <location>
        <begin position="117"/>
        <end position="187"/>
    </location>
</feature>
<dbReference type="Pfam" id="PF26577">
    <property type="entry name" value="TSEN34_N"/>
    <property type="match status" value="1"/>
</dbReference>
<evidence type="ECO:0000256" key="4">
    <source>
        <dbReference type="PIRNR" id="PIRNR017250"/>
    </source>
</evidence>
<feature type="compositionally biased region" description="Basic residues" evidence="6">
    <location>
        <begin position="134"/>
        <end position="143"/>
    </location>
</feature>
<evidence type="ECO:0000313" key="10">
    <source>
        <dbReference type="Proteomes" id="UP000695562"/>
    </source>
</evidence>
<sequence length="330" mass="38895">MQDIADTTNTPIDIFIVNNECLVWDEQDIFKIRTQLKLIGTLIGSLEDLKNLSTLNSIPFYLSPYEVRLGLDKGWFRIIDESKSYPIPTKESLNTFVSKRDDRIKQQIQQNSIERLKKQQEFQNEDKQKEQKEKKLKKLQLKKQKQEELNSNSSNNNISDKDKEEEQEEIKQDSNDNNNNKKQKTTHVEYINYNIPIYTSTREAIENEPESKEWRDQREKKVINSNEYYFPNNEVEKIKYKVFRDLYEKGYCLTSGLKFGGTFLAYKGDPFLYHAAYIVIIKQYDQEFQSLELIKSARLAVNVNKNILFASIDPTTNDAYYIIAEWKGVT</sequence>
<evidence type="ECO:0000259" key="7">
    <source>
        <dbReference type="Pfam" id="PF01974"/>
    </source>
</evidence>
<dbReference type="InterPro" id="IPR016690">
    <property type="entry name" value="TSEN34"/>
</dbReference>
<dbReference type="SUPFAM" id="SSF53032">
    <property type="entry name" value="tRNA-intron endonuclease catalytic domain-like"/>
    <property type="match status" value="1"/>
</dbReference>
<dbReference type="AlphaFoldDB" id="A0A8J4UZA9"/>
<proteinExistence type="inferred from homology"/>
<feature type="domain" description="TSEN34 N-terminal" evidence="8">
    <location>
        <begin position="12"/>
        <end position="81"/>
    </location>
</feature>
<dbReference type="NCBIfam" id="TIGR00324">
    <property type="entry name" value="endA"/>
    <property type="match status" value="1"/>
</dbReference>
<evidence type="ECO:0000313" key="9">
    <source>
        <dbReference type="EMBL" id="KAF2074355.1"/>
    </source>
</evidence>
<dbReference type="Proteomes" id="UP000695562">
    <property type="component" value="Unassembled WGS sequence"/>
</dbReference>
<keyword evidence="2 4" id="KW-0819">tRNA processing</keyword>
<protein>
    <recommendedName>
        <fullName evidence="4">tRNA-splicing endonuclease subunit Sen34</fullName>
        <ecNumber evidence="4">4.6.1.16</ecNumber>
    </recommendedName>
</protein>
<gene>
    <name evidence="9" type="ORF">CYY_004331</name>
</gene>
<dbReference type="CDD" id="cd22363">
    <property type="entry name" value="tRNA-intron_lyase_C"/>
    <property type="match status" value="1"/>
</dbReference>
<evidence type="ECO:0000256" key="2">
    <source>
        <dbReference type="ARBA" id="ARBA00022694"/>
    </source>
</evidence>
<feature type="active site" evidence="5">
    <location>
        <position position="305"/>
    </location>
</feature>
<dbReference type="EC" id="4.6.1.16" evidence="4"/>
<feature type="compositionally biased region" description="Basic and acidic residues" evidence="6">
    <location>
        <begin position="159"/>
        <end position="174"/>
    </location>
</feature>
<organism evidence="9 10">
    <name type="scientific">Polysphondylium violaceum</name>
    <dbReference type="NCBI Taxonomy" id="133409"/>
    <lineage>
        <taxon>Eukaryota</taxon>
        <taxon>Amoebozoa</taxon>
        <taxon>Evosea</taxon>
        <taxon>Eumycetozoa</taxon>
        <taxon>Dictyostelia</taxon>
        <taxon>Dictyosteliales</taxon>
        <taxon>Dictyosteliaceae</taxon>
        <taxon>Polysphondylium</taxon>
    </lineage>
</organism>
<name>A0A8J4UZA9_9MYCE</name>
<dbReference type="Gene3D" id="3.40.1350.10">
    <property type="match status" value="1"/>
</dbReference>
<comment type="caution">
    <text evidence="9">The sequence shown here is derived from an EMBL/GenBank/DDBJ whole genome shotgun (WGS) entry which is preliminary data.</text>
</comment>
<dbReference type="GO" id="GO:0000379">
    <property type="term" value="P:tRNA-type intron splice site recognition and cleavage"/>
    <property type="evidence" value="ECO:0007669"/>
    <property type="project" value="UniProtKB-UniRule"/>
</dbReference>
<dbReference type="InterPro" id="IPR059049">
    <property type="entry name" value="TSEN34_N"/>
</dbReference>
<dbReference type="PANTHER" id="PTHR13070">
    <property type="entry name" value="TRNA-SPLICING ENDONUCLEASE SUBUNIT SEN34-RELATED"/>
    <property type="match status" value="1"/>
</dbReference>
<dbReference type="InterPro" id="IPR036167">
    <property type="entry name" value="tRNA_intron_Endo_cat-like_sf"/>
</dbReference>
<reference evidence="9" key="1">
    <citation type="submission" date="2020-01" db="EMBL/GenBank/DDBJ databases">
        <title>Development of genomics and gene disruption for Polysphondylium violaceum indicates a role for the polyketide synthase stlB in stalk morphogenesis.</title>
        <authorList>
            <person name="Narita B."/>
            <person name="Kawabe Y."/>
            <person name="Kin K."/>
            <person name="Saito T."/>
            <person name="Gibbs R."/>
            <person name="Kuspa A."/>
            <person name="Muzny D."/>
            <person name="Queller D."/>
            <person name="Richards S."/>
            <person name="Strassman J."/>
            <person name="Sucgang R."/>
            <person name="Worley K."/>
            <person name="Schaap P."/>
        </authorList>
    </citation>
    <scope>NUCLEOTIDE SEQUENCE</scope>
    <source>
        <strain evidence="9">QSvi11</strain>
    </source>
</reference>
<keyword evidence="3 4" id="KW-0456">Lyase</keyword>
<evidence type="ECO:0000256" key="5">
    <source>
        <dbReference type="PIRSR" id="PIRSR017250-50"/>
    </source>
</evidence>
<dbReference type="GO" id="GO:0000213">
    <property type="term" value="F:tRNA-intron lyase activity"/>
    <property type="evidence" value="ECO:0007669"/>
    <property type="project" value="UniProtKB-UniRule"/>
</dbReference>
<feature type="compositionally biased region" description="Low complexity" evidence="6">
    <location>
        <begin position="149"/>
        <end position="158"/>
    </location>
</feature>
<feature type="compositionally biased region" description="Basic and acidic residues" evidence="6">
    <location>
        <begin position="117"/>
        <end position="133"/>
    </location>
</feature>
<dbReference type="Pfam" id="PF01974">
    <property type="entry name" value="tRNA_int_endo"/>
    <property type="match status" value="1"/>
</dbReference>
<dbReference type="GO" id="GO:0003676">
    <property type="term" value="F:nucleic acid binding"/>
    <property type="evidence" value="ECO:0007669"/>
    <property type="project" value="InterPro"/>
</dbReference>
<feature type="active site" evidence="5">
    <location>
        <position position="274"/>
    </location>
</feature>
<keyword evidence="10" id="KW-1185">Reference proteome</keyword>
<dbReference type="PANTHER" id="PTHR13070:SF0">
    <property type="entry name" value="TRNA-SPLICING ENDONUCLEASE SUBUNIT SEN34"/>
    <property type="match status" value="1"/>
</dbReference>
<feature type="active site" evidence="5">
    <location>
        <position position="266"/>
    </location>
</feature>
<evidence type="ECO:0000256" key="1">
    <source>
        <dbReference type="ARBA" id="ARBA00008078"/>
    </source>
</evidence>
<dbReference type="InterPro" id="IPR006677">
    <property type="entry name" value="tRNA_intron_Endonuc_cat-like"/>
</dbReference>
<dbReference type="InterPro" id="IPR006676">
    <property type="entry name" value="tRNA_splic"/>
</dbReference>
<accession>A0A8J4UZA9</accession>
<evidence type="ECO:0000256" key="3">
    <source>
        <dbReference type="ARBA" id="ARBA00023239"/>
    </source>
</evidence>
<dbReference type="PIRSF" id="PIRSF017250">
    <property type="entry name" value="tRNA_splic_SEN34"/>
    <property type="match status" value="1"/>
</dbReference>
<feature type="domain" description="tRNA intron endonuclease catalytic" evidence="7">
    <location>
        <begin position="238"/>
        <end position="316"/>
    </location>
</feature>